<dbReference type="SUPFAM" id="SSF49599">
    <property type="entry name" value="TRAF domain-like"/>
    <property type="match status" value="1"/>
</dbReference>
<evidence type="ECO:0000259" key="2">
    <source>
        <dbReference type="Pfam" id="PF00917"/>
    </source>
</evidence>
<dbReference type="CTD" id="20238128"/>
<feature type="compositionally biased region" description="Basic residues" evidence="1">
    <location>
        <begin position="80"/>
        <end position="90"/>
    </location>
</feature>
<evidence type="ECO:0000313" key="4">
    <source>
        <dbReference type="Proteomes" id="UP000030746"/>
    </source>
</evidence>
<accession>V4C5S0</accession>
<feature type="compositionally biased region" description="Low complexity" evidence="1">
    <location>
        <begin position="172"/>
        <end position="182"/>
    </location>
</feature>
<feature type="compositionally biased region" description="Basic and acidic residues" evidence="1">
    <location>
        <begin position="194"/>
        <end position="216"/>
    </location>
</feature>
<feature type="compositionally biased region" description="Basic and acidic residues" evidence="1">
    <location>
        <begin position="101"/>
        <end position="131"/>
    </location>
</feature>
<dbReference type="HOGENOM" id="CLU_774546_0_0_1"/>
<dbReference type="AlphaFoldDB" id="V4C5S0"/>
<name>V4C5S0_LOTGI</name>
<feature type="compositionally biased region" description="Basic residues" evidence="1">
    <location>
        <begin position="231"/>
        <end position="243"/>
    </location>
</feature>
<dbReference type="Gene3D" id="2.60.210.10">
    <property type="entry name" value="Apoptosis, Tumor Necrosis Factor Receptor Associated Protein 2, Chain A"/>
    <property type="match status" value="1"/>
</dbReference>
<feature type="region of interest" description="Disordered" evidence="1">
    <location>
        <begin position="64"/>
        <end position="249"/>
    </location>
</feature>
<dbReference type="EMBL" id="KB201362">
    <property type="protein sequence ID" value="ESO96954.1"/>
    <property type="molecule type" value="Genomic_DNA"/>
</dbReference>
<dbReference type="InterPro" id="IPR002083">
    <property type="entry name" value="MATH/TRAF_dom"/>
</dbReference>
<dbReference type="KEGG" id="lgi:LOTGIDRAFT_159707"/>
<gene>
    <name evidence="3" type="ORF">LOTGIDRAFT_159707</name>
</gene>
<protein>
    <recommendedName>
        <fullName evidence="2">MATH domain-containing protein</fullName>
    </recommendedName>
</protein>
<feature type="compositionally biased region" description="Basic and acidic residues" evidence="1">
    <location>
        <begin position="69"/>
        <end position="79"/>
    </location>
</feature>
<proteinExistence type="predicted"/>
<dbReference type="InterPro" id="IPR008974">
    <property type="entry name" value="TRAF-like"/>
</dbReference>
<sequence>MLCGSRFVCEFNIHELQTGQLVCSRDYQVIKGISWYLCVRKSVNKNNTGALEDVIRNNDELLGLPLTKPRKESPVEPPRKVSRIRSKRRVHFVDESTDSDNQNHHSRNPERTNPRNDYHFNSRSNTTRDENPNSSSESADNSRDDRDSISDFENQYPTNVDRRNMQLKYVESQTSSDSQQDSEISPHSLRGSRLRTEDRQNGRESSSETESDDPRYRPRNLQSSRGGISKGRSRSSRNRRRIARGNNSTDEKKQTCLDFYLKMEENRNGRLKHCTANFTLDIVNKNRGMRKVRKYKYQTFFPDDVSGWAKVITWNDLTNRDNCFVDKNGYFQIQAAVIVMNTKLLIENIKPEKLETIV</sequence>
<feature type="compositionally biased region" description="Basic and acidic residues" evidence="1">
    <location>
        <begin position="140"/>
        <end position="149"/>
    </location>
</feature>
<evidence type="ECO:0000313" key="3">
    <source>
        <dbReference type="EMBL" id="ESO96954.1"/>
    </source>
</evidence>
<dbReference type="GeneID" id="20238128"/>
<organism evidence="3 4">
    <name type="scientific">Lottia gigantea</name>
    <name type="common">Giant owl limpet</name>
    <dbReference type="NCBI Taxonomy" id="225164"/>
    <lineage>
        <taxon>Eukaryota</taxon>
        <taxon>Metazoa</taxon>
        <taxon>Spiralia</taxon>
        <taxon>Lophotrochozoa</taxon>
        <taxon>Mollusca</taxon>
        <taxon>Gastropoda</taxon>
        <taxon>Patellogastropoda</taxon>
        <taxon>Lottioidea</taxon>
        <taxon>Lottiidae</taxon>
        <taxon>Lottia</taxon>
    </lineage>
</organism>
<feature type="domain" description="MATH" evidence="2">
    <location>
        <begin position="252"/>
        <end position="329"/>
    </location>
</feature>
<evidence type="ECO:0000256" key="1">
    <source>
        <dbReference type="SAM" id="MobiDB-lite"/>
    </source>
</evidence>
<keyword evidence="4" id="KW-1185">Reference proteome</keyword>
<reference evidence="3 4" key="1">
    <citation type="journal article" date="2013" name="Nature">
        <title>Insights into bilaterian evolution from three spiralian genomes.</title>
        <authorList>
            <person name="Simakov O."/>
            <person name="Marletaz F."/>
            <person name="Cho S.J."/>
            <person name="Edsinger-Gonzales E."/>
            <person name="Havlak P."/>
            <person name="Hellsten U."/>
            <person name="Kuo D.H."/>
            <person name="Larsson T."/>
            <person name="Lv J."/>
            <person name="Arendt D."/>
            <person name="Savage R."/>
            <person name="Osoegawa K."/>
            <person name="de Jong P."/>
            <person name="Grimwood J."/>
            <person name="Chapman J.A."/>
            <person name="Shapiro H."/>
            <person name="Aerts A."/>
            <person name="Otillar R.P."/>
            <person name="Terry A.Y."/>
            <person name="Boore J.L."/>
            <person name="Grigoriev I.V."/>
            <person name="Lindberg D.R."/>
            <person name="Seaver E.C."/>
            <person name="Weisblat D.A."/>
            <person name="Putnam N.H."/>
            <person name="Rokhsar D.S."/>
        </authorList>
    </citation>
    <scope>NUCLEOTIDE SEQUENCE [LARGE SCALE GENOMIC DNA]</scope>
</reference>
<dbReference type="RefSeq" id="XP_009052444.1">
    <property type="nucleotide sequence ID" value="XM_009054196.1"/>
</dbReference>
<dbReference type="Proteomes" id="UP000030746">
    <property type="component" value="Unassembled WGS sequence"/>
</dbReference>
<dbReference type="Pfam" id="PF00917">
    <property type="entry name" value="MATH"/>
    <property type="match status" value="1"/>
</dbReference>
<dbReference type="CDD" id="cd00121">
    <property type="entry name" value="MATH"/>
    <property type="match status" value="1"/>
</dbReference>